<dbReference type="AlphaFoldDB" id="A0A974HNG8"/>
<protein>
    <submittedName>
        <fullName evidence="1">Uncharacterized protein</fullName>
    </submittedName>
</protein>
<evidence type="ECO:0000313" key="2">
    <source>
        <dbReference type="Proteomes" id="UP000694892"/>
    </source>
</evidence>
<proteinExistence type="predicted"/>
<name>A0A974HNG8_XENLA</name>
<dbReference type="EMBL" id="CM004472">
    <property type="protein sequence ID" value="OCT84365.1"/>
    <property type="molecule type" value="Genomic_DNA"/>
</dbReference>
<accession>A0A974HNG8</accession>
<gene>
    <name evidence="1" type="ORF">XELAEV_18022518mg</name>
</gene>
<reference evidence="2" key="1">
    <citation type="journal article" date="2016" name="Nature">
        <title>Genome evolution in the allotetraploid frog Xenopus laevis.</title>
        <authorList>
            <person name="Session A.M."/>
            <person name="Uno Y."/>
            <person name="Kwon T."/>
            <person name="Chapman J.A."/>
            <person name="Toyoda A."/>
            <person name="Takahashi S."/>
            <person name="Fukui A."/>
            <person name="Hikosaka A."/>
            <person name="Suzuki A."/>
            <person name="Kondo M."/>
            <person name="van Heeringen S.J."/>
            <person name="Quigley I."/>
            <person name="Heinz S."/>
            <person name="Ogino H."/>
            <person name="Ochi H."/>
            <person name="Hellsten U."/>
            <person name="Lyons J.B."/>
            <person name="Simakov O."/>
            <person name="Putnam N."/>
            <person name="Stites J."/>
            <person name="Kuroki Y."/>
            <person name="Tanaka T."/>
            <person name="Michiue T."/>
            <person name="Watanabe M."/>
            <person name="Bogdanovic O."/>
            <person name="Lister R."/>
            <person name="Georgiou G."/>
            <person name="Paranjpe S.S."/>
            <person name="van Kruijsbergen I."/>
            <person name="Shu S."/>
            <person name="Carlson J."/>
            <person name="Kinoshita T."/>
            <person name="Ohta Y."/>
            <person name="Mawaribuchi S."/>
            <person name="Jenkins J."/>
            <person name="Grimwood J."/>
            <person name="Schmutz J."/>
            <person name="Mitros T."/>
            <person name="Mozaffari S.V."/>
            <person name="Suzuki Y."/>
            <person name="Haramoto Y."/>
            <person name="Yamamoto T.S."/>
            <person name="Takagi C."/>
            <person name="Heald R."/>
            <person name="Miller K."/>
            <person name="Haudenschild C."/>
            <person name="Kitzman J."/>
            <person name="Nakayama T."/>
            <person name="Izutsu Y."/>
            <person name="Robert J."/>
            <person name="Fortriede J."/>
            <person name="Burns K."/>
            <person name="Lotay V."/>
            <person name="Karimi K."/>
            <person name="Yasuoka Y."/>
            <person name="Dichmann D.S."/>
            <person name="Flajnik M.F."/>
            <person name="Houston D.W."/>
            <person name="Shendure J."/>
            <person name="DuPasquier L."/>
            <person name="Vize P.D."/>
            <person name="Zorn A.M."/>
            <person name="Ito M."/>
            <person name="Marcotte E.M."/>
            <person name="Wallingford J.B."/>
            <person name="Ito Y."/>
            <person name="Asashima M."/>
            <person name="Ueno N."/>
            <person name="Matsuda Y."/>
            <person name="Veenstra G.J."/>
            <person name="Fujiyama A."/>
            <person name="Harland R.M."/>
            <person name="Taira M."/>
            <person name="Rokhsar D.S."/>
        </authorList>
    </citation>
    <scope>NUCLEOTIDE SEQUENCE [LARGE SCALE GENOMIC DNA]</scope>
    <source>
        <strain evidence="2">J</strain>
    </source>
</reference>
<organism evidence="1 2">
    <name type="scientific">Xenopus laevis</name>
    <name type="common">African clawed frog</name>
    <dbReference type="NCBI Taxonomy" id="8355"/>
    <lineage>
        <taxon>Eukaryota</taxon>
        <taxon>Metazoa</taxon>
        <taxon>Chordata</taxon>
        <taxon>Craniata</taxon>
        <taxon>Vertebrata</taxon>
        <taxon>Euteleostomi</taxon>
        <taxon>Amphibia</taxon>
        <taxon>Batrachia</taxon>
        <taxon>Anura</taxon>
        <taxon>Pipoidea</taxon>
        <taxon>Pipidae</taxon>
        <taxon>Xenopodinae</taxon>
        <taxon>Xenopus</taxon>
        <taxon>Xenopus</taxon>
    </lineage>
</organism>
<dbReference type="Proteomes" id="UP000694892">
    <property type="component" value="Chromosome 4L"/>
</dbReference>
<evidence type="ECO:0000313" key="1">
    <source>
        <dbReference type="EMBL" id="OCT84365.1"/>
    </source>
</evidence>
<sequence>MCIMLGRFYIYIYKWTYNTAMQNSEMKFKSSIGTFFQDTLICQRQIETNNGWCESQNSNPRGIYTVTPCGGGQMKESEIK</sequence>